<evidence type="ECO:0000256" key="3">
    <source>
        <dbReference type="ARBA" id="ARBA00022614"/>
    </source>
</evidence>
<evidence type="ECO:0000256" key="2">
    <source>
        <dbReference type="ARBA" id="ARBA00022490"/>
    </source>
</evidence>
<comment type="caution">
    <text evidence="12">The sequence shown here is derived from an EMBL/GenBank/DDBJ whole genome shotgun (WGS) entry which is preliminary data.</text>
</comment>
<evidence type="ECO:0000256" key="1">
    <source>
        <dbReference type="ARBA" id="ARBA00004611"/>
    </source>
</evidence>
<dbReference type="PANTHER" id="PTHR45973">
    <property type="entry name" value="PROTEIN PHOSPHATASE 1 REGULATORY SUBUNIT SDS22-RELATED"/>
    <property type="match status" value="1"/>
</dbReference>
<keyword evidence="5" id="KW-0282">Flagellum</keyword>
<evidence type="ECO:0000256" key="7">
    <source>
        <dbReference type="ARBA" id="ARBA00023069"/>
    </source>
</evidence>
<keyword evidence="4" id="KW-0677">Repeat</keyword>
<evidence type="ECO:0000256" key="6">
    <source>
        <dbReference type="ARBA" id="ARBA00023054"/>
    </source>
</evidence>
<reference evidence="12" key="1">
    <citation type="submission" date="2024-06" db="EMBL/GenBank/DDBJ databases">
        <authorList>
            <person name="Liu X."/>
            <person name="Lenzi L."/>
            <person name="Haldenby T S."/>
            <person name="Uol C."/>
        </authorList>
    </citation>
    <scope>NUCLEOTIDE SEQUENCE</scope>
</reference>
<evidence type="ECO:0000256" key="9">
    <source>
        <dbReference type="ARBA" id="ARBA00023273"/>
    </source>
</evidence>
<sequence length="312" mass="36118">MNVDSRPISSRTSEDPIPQFEIFQGARIHRLYGTKEPTVISEKLLKAAVYAQGPKEEAGRIARVEGIEYDTVKQLALHFQNILRISNLDEFTNLTKLQLDNNIIEKIENLEGLINLTCLDLSFNRIKKIENLSTLTKLEDLSLFHNQIEKIEGMDELHDLKFLSLGKNHIEDLENVLYLRQFHNLHSLTLEGNPLTHEPTYVTYVCAFLAQLQYLDYKRILGEMRASAYQKYQITVDQMNEAQREQEEYEEGLRLRKELDIQHANAFVDEVEGDSLYNAIIEADPDGQKFVTLPLVQEVIDQYPFRIMPSSF</sequence>
<dbReference type="Pfam" id="PF14580">
    <property type="entry name" value="LRR_9"/>
    <property type="match status" value="1"/>
</dbReference>
<keyword evidence="9" id="KW-0966">Cell projection</keyword>
<comment type="subcellular location">
    <subcellularLocation>
        <location evidence="1">Cytoplasm</location>
        <location evidence="1">Cytoskeleton</location>
        <location evidence="1">Flagellum axoneme</location>
    </subcellularLocation>
</comment>
<evidence type="ECO:0000256" key="11">
    <source>
        <dbReference type="ARBA" id="ARBA00040950"/>
    </source>
</evidence>
<evidence type="ECO:0000313" key="13">
    <source>
        <dbReference type="Proteomes" id="UP001497525"/>
    </source>
</evidence>
<keyword evidence="2" id="KW-0963">Cytoplasm</keyword>
<dbReference type="SMART" id="SM00365">
    <property type="entry name" value="LRR_SD22"/>
    <property type="match status" value="4"/>
</dbReference>
<evidence type="ECO:0000256" key="10">
    <source>
        <dbReference type="ARBA" id="ARBA00038378"/>
    </source>
</evidence>
<dbReference type="GO" id="GO:0005929">
    <property type="term" value="C:cilium"/>
    <property type="evidence" value="ECO:0007669"/>
    <property type="project" value="TreeGrafter"/>
</dbReference>
<organism evidence="12 13">
    <name type="scientific">Calicophoron daubneyi</name>
    <name type="common">Rumen fluke</name>
    <name type="synonym">Paramphistomum daubneyi</name>
    <dbReference type="NCBI Taxonomy" id="300641"/>
    <lineage>
        <taxon>Eukaryota</taxon>
        <taxon>Metazoa</taxon>
        <taxon>Spiralia</taxon>
        <taxon>Lophotrochozoa</taxon>
        <taxon>Platyhelminthes</taxon>
        <taxon>Trematoda</taxon>
        <taxon>Digenea</taxon>
        <taxon>Plagiorchiida</taxon>
        <taxon>Pronocephalata</taxon>
        <taxon>Paramphistomoidea</taxon>
        <taxon>Paramphistomidae</taxon>
        <taxon>Calicophoron</taxon>
    </lineage>
</organism>
<keyword evidence="3" id="KW-0433">Leucine-rich repeat</keyword>
<gene>
    <name evidence="12" type="ORF">CDAUBV1_LOCUS12494</name>
</gene>
<accession>A0AAV2TNM5</accession>
<protein>
    <recommendedName>
        <fullName evidence="11">Dynein regulatory complex subunit 3</fullName>
    </recommendedName>
</protein>
<dbReference type="EMBL" id="CAXLJL010000467">
    <property type="protein sequence ID" value="CAL5137973.1"/>
    <property type="molecule type" value="Genomic_DNA"/>
</dbReference>
<comment type="similarity">
    <text evidence="10">Belongs to the DRC3 family.</text>
</comment>
<keyword evidence="8" id="KW-0206">Cytoskeleton</keyword>
<name>A0AAV2TNM5_CALDB</name>
<dbReference type="AlphaFoldDB" id="A0AAV2TNM5"/>
<dbReference type="PROSITE" id="PS51450">
    <property type="entry name" value="LRR"/>
    <property type="match status" value="4"/>
</dbReference>
<dbReference type="InterPro" id="IPR050576">
    <property type="entry name" value="Cilia_flagella_integrity"/>
</dbReference>
<evidence type="ECO:0000256" key="5">
    <source>
        <dbReference type="ARBA" id="ARBA00022846"/>
    </source>
</evidence>
<keyword evidence="7" id="KW-0969">Cilium</keyword>
<proteinExistence type="inferred from homology"/>
<dbReference type="SUPFAM" id="SSF52058">
    <property type="entry name" value="L domain-like"/>
    <property type="match status" value="1"/>
</dbReference>
<dbReference type="PANTHER" id="PTHR45973:SF12">
    <property type="entry name" value="DYNEIN REGULATORY COMPLEX SUBUNIT 3"/>
    <property type="match status" value="1"/>
</dbReference>
<evidence type="ECO:0000256" key="8">
    <source>
        <dbReference type="ARBA" id="ARBA00023212"/>
    </source>
</evidence>
<dbReference type="Gene3D" id="3.80.10.10">
    <property type="entry name" value="Ribonuclease Inhibitor"/>
    <property type="match status" value="1"/>
</dbReference>
<evidence type="ECO:0000256" key="4">
    <source>
        <dbReference type="ARBA" id="ARBA00022737"/>
    </source>
</evidence>
<dbReference type="Proteomes" id="UP001497525">
    <property type="component" value="Unassembled WGS sequence"/>
</dbReference>
<evidence type="ECO:0000313" key="12">
    <source>
        <dbReference type="EMBL" id="CAL5137973.1"/>
    </source>
</evidence>
<dbReference type="InterPro" id="IPR001611">
    <property type="entry name" value="Leu-rich_rpt"/>
</dbReference>
<keyword evidence="6" id="KW-0175">Coiled coil</keyword>
<dbReference type="InterPro" id="IPR032675">
    <property type="entry name" value="LRR_dom_sf"/>
</dbReference>